<protein>
    <submittedName>
        <fullName evidence="7">Unannotated protein</fullName>
    </submittedName>
</protein>
<evidence type="ECO:0000256" key="3">
    <source>
        <dbReference type="ARBA" id="ARBA00022692"/>
    </source>
</evidence>
<dbReference type="PANTHER" id="PTHR30341:SF0">
    <property type="entry name" value="NA(+)_H(+) ANTIPORTER NHAA"/>
    <property type="match status" value="1"/>
</dbReference>
<dbReference type="GO" id="GO:0015385">
    <property type="term" value="F:sodium:proton antiporter activity"/>
    <property type="evidence" value="ECO:0007669"/>
    <property type="project" value="TreeGrafter"/>
</dbReference>
<keyword evidence="5 6" id="KW-0472">Membrane</keyword>
<gene>
    <name evidence="7" type="ORF">UFOPK3974_01040</name>
</gene>
<dbReference type="AlphaFoldDB" id="A0A6J7NSN1"/>
<feature type="transmembrane region" description="Helical" evidence="6">
    <location>
        <begin position="149"/>
        <end position="169"/>
    </location>
</feature>
<keyword evidence="3 6" id="KW-0812">Transmembrane</keyword>
<accession>A0A6J7NSN1</accession>
<dbReference type="Pfam" id="PF06965">
    <property type="entry name" value="Na_H_antiport_1"/>
    <property type="match status" value="1"/>
</dbReference>
<feature type="transmembrane region" description="Helical" evidence="6">
    <location>
        <begin position="207"/>
        <end position="224"/>
    </location>
</feature>
<evidence type="ECO:0000256" key="6">
    <source>
        <dbReference type="SAM" id="Phobius"/>
    </source>
</evidence>
<proteinExistence type="predicted"/>
<keyword evidence="2" id="KW-1003">Cell membrane</keyword>
<comment type="subcellular location">
    <subcellularLocation>
        <location evidence="1">Cell inner membrane</location>
        <topology evidence="1">Multi-pass membrane protein</topology>
    </subcellularLocation>
</comment>
<feature type="transmembrane region" description="Helical" evidence="6">
    <location>
        <begin position="82"/>
        <end position="102"/>
    </location>
</feature>
<feature type="transmembrane region" description="Helical" evidence="6">
    <location>
        <begin position="379"/>
        <end position="399"/>
    </location>
</feature>
<reference evidence="7" key="1">
    <citation type="submission" date="2020-05" db="EMBL/GenBank/DDBJ databases">
        <authorList>
            <person name="Chiriac C."/>
            <person name="Salcher M."/>
            <person name="Ghai R."/>
            <person name="Kavagutti S V."/>
        </authorList>
    </citation>
    <scope>NUCLEOTIDE SEQUENCE</scope>
</reference>
<evidence type="ECO:0000313" key="7">
    <source>
        <dbReference type="EMBL" id="CAB4993044.1"/>
    </source>
</evidence>
<dbReference type="GO" id="GO:0005886">
    <property type="term" value="C:plasma membrane"/>
    <property type="evidence" value="ECO:0007669"/>
    <property type="project" value="UniProtKB-SubCell"/>
</dbReference>
<organism evidence="7">
    <name type="scientific">freshwater metagenome</name>
    <dbReference type="NCBI Taxonomy" id="449393"/>
    <lineage>
        <taxon>unclassified sequences</taxon>
        <taxon>metagenomes</taxon>
        <taxon>ecological metagenomes</taxon>
    </lineage>
</organism>
<dbReference type="Gene3D" id="1.20.1530.10">
    <property type="entry name" value="Na+/H+ antiporter like domain"/>
    <property type="match status" value="1"/>
</dbReference>
<feature type="transmembrane region" description="Helical" evidence="6">
    <location>
        <begin position="181"/>
        <end position="201"/>
    </location>
</feature>
<feature type="transmembrane region" description="Helical" evidence="6">
    <location>
        <begin position="349"/>
        <end position="367"/>
    </location>
</feature>
<dbReference type="GO" id="GO:0006885">
    <property type="term" value="P:regulation of pH"/>
    <property type="evidence" value="ECO:0007669"/>
    <property type="project" value="InterPro"/>
</dbReference>
<name>A0A6J7NSN1_9ZZZZ</name>
<evidence type="ECO:0000256" key="4">
    <source>
        <dbReference type="ARBA" id="ARBA00022989"/>
    </source>
</evidence>
<feature type="transmembrane region" description="Helical" evidence="6">
    <location>
        <begin position="284"/>
        <end position="307"/>
    </location>
</feature>
<feature type="transmembrane region" description="Helical" evidence="6">
    <location>
        <begin position="50"/>
        <end position="70"/>
    </location>
</feature>
<keyword evidence="4 6" id="KW-1133">Transmembrane helix</keyword>
<feature type="transmembrane region" description="Helical" evidence="6">
    <location>
        <begin position="231"/>
        <end position="249"/>
    </location>
</feature>
<evidence type="ECO:0000256" key="2">
    <source>
        <dbReference type="ARBA" id="ARBA00022475"/>
    </source>
</evidence>
<dbReference type="PANTHER" id="PTHR30341">
    <property type="entry name" value="SODIUM ION/PROTON ANTIPORTER NHAA-RELATED"/>
    <property type="match status" value="1"/>
</dbReference>
<dbReference type="EMBL" id="CAFBOR010000145">
    <property type="protein sequence ID" value="CAB4993044.1"/>
    <property type="molecule type" value="Genomic_DNA"/>
</dbReference>
<dbReference type="InterPro" id="IPR004670">
    <property type="entry name" value="NhaA"/>
</dbReference>
<feature type="transmembrane region" description="Helical" evidence="6">
    <location>
        <begin position="114"/>
        <end position="137"/>
    </location>
</feature>
<feature type="transmembrane region" description="Helical" evidence="6">
    <location>
        <begin position="313"/>
        <end position="337"/>
    </location>
</feature>
<evidence type="ECO:0000256" key="5">
    <source>
        <dbReference type="ARBA" id="ARBA00023136"/>
    </source>
</evidence>
<sequence length="415" mass="42513">MLRIPSSGCSPIWACDLSDEQVPKAFDLLSRESRAPHNFLERFVRVEARAAGLILGAAALGVFIASMPFGADFTHRLETSHLRSIISEVAVTGFFLLVGLELRREAAHGALSGAIARVLAFAAVAGMAVPAAIYLLLVRSPSTPGASSGWVAVVATDIAVATAIIAISGGGAKSRTAHLRTLLLTIAIFDDIGAVFALALFGSDAPNLLLVTVILAVVAAYAALAKRLHLGGWAVAAVAAAVCILSIQAGLHPSLAAFAVGCAVPRVKAPGTKEPIDERIERGWHPWIAGILLPLFVFVNTLVPLTLRAGSPAILIAFTAVAILLGKVMGVGGVLLMARKSLKISVGEAITLGIAAAAALTVAIIGVEATVAGTVNAQPVSIGILLATLIAVVAGITVGRATNRKQVSSSTSREL</sequence>
<evidence type="ECO:0000256" key="1">
    <source>
        <dbReference type="ARBA" id="ARBA00004429"/>
    </source>
</evidence>
<dbReference type="InterPro" id="IPR023171">
    <property type="entry name" value="Na/H_antiporter_dom_sf"/>
</dbReference>